<feature type="transmembrane region" description="Helical" evidence="6">
    <location>
        <begin position="151"/>
        <end position="175"/>
    </location>
</feature>
<feature type="transmembrane region" description="Helical" evidence="6">
    <location>
        <begin position="196"/>
        <end position="214"/>
    </location>
</feature>
<dbReference type="PANTHER" id="PTHR12608:SF1">
    <property type="entry name" value="TRANSMEMBRANE PROTEIN 165"/>
    <property type="match status" value="1"/>
</dbReference>
<keyword evidence="5 6" id="KW-0472">Membrane</keyword>
<feature type="transmembrane region" description="Helical" evidence="6">
    <location>
        <begin position="51"/>
        <end position="69"/>
    </location>
</feature>
<dbReference type="EMBL" id="BAAADU010000002">
    <property type="protein sequence ID" value="GAA0659723.1"/>
    <property type="molecule type" value="Genomic_DNA"/>
</dbReference>
<protein>
    <submittedName>
        <fullName evidence="7">TMEM165/GDT1 family protein</fullName>
    </submittedName>
</protein>
<reference evidence="7 8" key="1">
    <citation type="journal article" date="2019" name="Int. J. Syst. Evol. Microbiol.">
        <title>The Global Catalogue of Microorganisms (GCM) 10K type strain sequencing project: providing services to taxonomists for standard genome sequencing and annotation.</title>
        <authorList>
            <consortium name="The Broad Institute Genomics Platform"/>
            <consortium name="The Broad Institute Genome Sequencing Center for Infectious Disease"/>
            <person name="Wu L."/>
            <person name="Ma J."/>
        </authorList>
    </citation>
    <scope>NUCLEOTIDE SEQUENCE [LARGE SCALE GENOMIC DNA]</scope>
    <source>
        <strain evidence="7 8">JCM 16327</strain>
    </source>
</reference>
<name>A0AAV3T4R1_9EURY</name>
<keyword evidence="8" id="KW-1185">Reference proteome</keyword>
<dbReference type="Pfam" id="PF01169">
    <property type="entry name" value="GDT1"/>
    <property type="match status" value="2"/>
</dbReference>
<evidence type="ECO:0000256" key="1">
    <source>
        <dbReference type="ARBA" id="ARBA00004141"/>
    </source>
</evidence>
<dbReference type="GeneID" id="68572774"/>
<dbReference type="Proteomes" id="UP001500194">
    <property type="component" value="Unassembled WGS sequence"/>
</dbReference>
<accession>A0AAV3T4R1</accession>
<gene>
    <name evidence="7" type="ORF">GCM10009019_25390</name>
</gene>
<dbReference type="GO" id="GO:0046873">
    <property type="term" value="F:metal ion transmembrane transporter activity"/>
    <property type="evidence" value="ECO:0007669"/>
    <property type="project" value="InterPro"/>
</dbReference>
<evidence type="ECO:0000313" key="7">
    <source>
        <dbReference type="EMBL" id="GAA0659723.1"/>
    </source>
</evidence>
<evidence type="ECO:0000313" key="8">
    <source>
        <dbReference type="Proteomes" id="UP001500194"/>
    </source>
</evidence>
<comment type="subcellular location">
    <subcellularLocation>
        <location evidence="1">Membrane</location>
        <topology evidence="1">Multi-pass membrane protein</topology>
    </subcellularLocation>
</comment>
<organism evidence="7 8">
    <name type="scientific">Salarchaeum japonicum</name>
    <dbReference type="NCBI Taxonomy" id="555573"/>
    <lineage>
        <taxon>Archaea</taxon>
        <taxon>Methanobacteriati</taxon>
        <taxon>Methanobacteriota</taxon>
        <taxon>Stenosarchaea group</taxon>
        <taxon>Halobacteria</taxon>
        <taxon>Halobacteriales</taxon>
        <taxon>Halobacteriaceae</taxon>
    </lineage>
</organism>
<feature type="transmembrane region" description="Helical" evidence="6">
    <location>
        <begin position="76"/>
        <end position="99"/>
    </location>
</feature>
<evidence type="ECO:0000256" key="4">
    <source>
        <dbReference type="ARBA" id="ARBA00022989"/>
    </source>
</evidence>
<dbReference type="GO" id="GO:0016020">
    <property type="term" value="C:membrane"/>
    <property type="evidence" value="ECO:0007669"/>
    <property type="project" value="UniProtKB-SubCell"/>
</dbReference>
<evidence type="ECO:0000256" key="3">
    <source>
        <dbReference type="ARBA" id="ARBA00022692"/>
    </source>
</evidence>
<sequence>MTASGLQGVIEQYAHYGPFLAAFLANLLATFGDKGQLAVVTLATKYDAKRIFLGAMAAFAAWSALEVVFGSTITRVVPASAMTVATGGLFLVFAAWTLLNVLNTVRASPLTPYDPATLVPAPLRGLTEGHGPTLTGFTFIGLAEFGDKTQLLTIALAATFPDSLVSVFLGVVAALALRTGVDALIGEQAERVLPSLYIEAASAVVFAAFGVFVFGLIDDLVLIIAVVAALFFCVGAAAERSRVV</sequence>
<dbReference type="InterPro" id="IPR001727">
    <property type="entry name" value="GDT1-like"/>
</dbReference>
<proteinExistence type="inferred from homology"/>
<comment type="similarity">
    <text evidence="2">Belongs to the GDT1 family.</text>
</comment>
<keyword evidence="4 6" id="KW-1133">Transmembrane helix</keyword>
<dbReference type="RefSeq" id="WP_227262158.1">
    <property type="nucleotide sequence ID" value="NZ_BAAADU010000002.1"/>
</dbReference>
<evidence type="ECO:0000256" key="2">
    <source>
        <dbReference type="ARBA" id="ARBA00009190"/>
    </source>
</evidence>
<dbReference type="AlphaFoldDB" id="A0AAV3T4R1"/>
<evidence type="ECO:0000256" key="5">
    <source>
        <dbReference type="ARBA" id="ARBA00023136"/>
    </source>
</evidence>
<feature type="transmembrane region" description="Helical" evidence="6">
    <location>
        <begin position="12"/>
        <end position="31"/>
    </location>
</feature>
<keyword evidence="3 6" id="KW-0812">Transmembrane</keyword>
<comment type="caution">
    <text evidence="7">The sequence shown here is derived from an EMBL/GenBank/DDBJ whole genome shotgun (WGS) entry which is preliminary data.</text>
</comment>
<dbReference type="PANTHER" id="PTHR12608">
    <property type="entry name" value="TRANSMEMBRANE PROTEIN HTP-1 RELATED"/>
    <property type="match status" value="1"/>
</dbReference>
<feature type="transmembrane region" description="Helical" evidence="6">
    <location>
        <begin position="220"/>
        <end position="238"/>
    </location>
</feature>
<evidence type="ECO:0000256" key="6">
    <source>
        <dbReference type="SAM" id="Phobius"/>
    </source>
</evidence>